<dbReference type="PANTHER" id="PTHR11802">
    <property type="entry name" value="SERINE PROTEASE FAMILY S10 SERINE CARBOXYPEPTIDASE"/>
    <property type="match status" value="1"/>
</dbReference>
<keyword evidence="2" id="KW-0645">Protease</keyword>
<dbReference type="InterPro" id="IPR029058">
    <property type="entry name" value="AB_hydrolase_fold"/>
</dbReference>
<evidence type="ECO:0000256" key="1">
    <source>
        <dbReference type="ARBA" id="ARBA00009431"/>
    </source>
</evidence>
<accession>A0A0M3J0K6</accession>
<keyword evidence="2" id="KW-0121">Carboxypeptidase</keyword>
<dbReference type="Pfam" id="PF00450">
    <property type="entry name" value="Peptidase_S10"/>
    <property type="match status" value="2"/>
</dbReference>
<dbReference type="SUPFAM" id="SSF53474">
    <property type="entry name" value="alpha/beta-Hydrolases"/>
    <property type="match status" value="2"/>
</dbReference>
<dbReference type="EC" id="3.4.16.-" evidence="2"/>
<evidence type="ECO:0000256" key="2">
    <source>
        <dbReference type="RuleBase" id="RU361156"/>
    </source>
</evidence>
<dbReference type="InterPro" id="IPR033124">
    <property type="entry name" value="Ser_caboxypep_his_AS"/>
</dbReference>
<dbReference type="AlphaFoldDB" id="A0A0M3J0K6"/>
<dbReference type="InterPro" id="IPR001563">
    <property type="entry name" value="Peptidase_S10"/>
</dbReference>
<protein>
    <recommendedName>
        <fullName evidence="2">Carboxypeptidase</fullName>
        <ecNumber evidence="2">3.4.16.-</ecNumber>
    </recommendedName>
</protein>
<dbReference type="InterPro" id="IPR018202">
    <property type="entry name" value="Ser_caboxypep_ser_AS"/>
</dbReference>
<dbReference type="GO" id="GO:0004185">
    <property type="term" value="F:serine-type carboxypeptidase activity"/>
    <property type="evidence" value="ECO:0007669"/>
    <property type="project" value="UniProtKB-UniRule"/>
</dbReference>
<dbReference type="PANTHER" id="PTHR11802:SF480">
    <property type="entry name" value="CARBOXYPEPTIDASE"/>
    <property type="match status" value="1"/>
</dbReference>
<proteinExistence type="inferred from homology"/>
<sequence length="576" mass="65860">LLTELGPFWPNPDGRTLTENVYSWNKIANVIFLESPRRVGFSYQNLTENSDDVFNDKKTASDNFLALMDFLSVYPEYYDRPFYVTGESYAGVYIPTLVSLIIDKIQAGEAPGLNLVGVMIGNGKMSDKWQFNSIISLLYNRGVYNPAEMNELSGCCNKSEPLRDCDFSQWVKFDSHGDAHPINDSAGQETECGKKRIATTVSTLRREQMLLRAKLRQKQPQQKDLKLMDTSFEHYYDLKGFYDQKVNYASTDSEGAFQCYNTESGEQWLNWDDVRAALHISAAAAPYSECSDYVFERYIKQNSDTSPVFDHIVESGYKLRLLVYNGDLDTSCNFVGDEWFMEALASRHSMPQVMDQQPWWFRDVIAGYYQRFTYQQSFTVDILTVKGAGHMVPTDRPGPTLQMFKNFLDAERNYSIPLPFGRDRRPLKPEYETLLEIAALESPAVMLPFRVRRSISAEQLPKQQASLVAPPNGSKEHDRIEELPGLTFDLNFAQYAGYLTGADSENYLYYWLVESQNEPEVDPLIVWLNGGPGCSSLRGLMEEIGPFRASRNGSRLFENPFAWNKVSWWLLGYLIT</sequence>
<name>A0A0M3J0K6_ANISI</name>
<organism evidence="3">
    <name type="scientific">Anisakis simplex</name>
    <name type="common">Herring worm</name>
    <dbReference type="NCBI Taxonomy" id="6269"/>
    <lineage>
        <taxon>Eukaryota</taxon>
        <taxon>Metazoa</taxon>
        <taxon>Ecdysozoa</taxon>
        <taxon>Nematoda</taxon>
        <taxon>Chromadorea</taxon>
        <taxon>Rhabditida</taxon>
        <taxon>Spirurina</taxon>
        <taxon>Ascaridomorpha</taxon>
        <taxon>Ascaridoidea</taxon>
        <taxon>Anisakidae</taxon>
        <taxon>Anisakis</taxon>
        <taxon>Anisakis simplex complex</taxon>
    </lineage>
</organism>
<reference evidence="3" key="1">
    <citation type="submission" date="2017-02" db="UniProtKB">
        <authorList>
            <consortium name="WormBaseParasite"/>
        </authorList>
    </citation>
    <scope>IDENTIFICATION</scope>
</reference>
<dbReference type="Gene3D" id="3.40.50.1820">
    <property type="entry name" value="alpha/beta hydrolase"/>
    <property type="match status" value="2"/>
</dbReference>
<dbReference type="PROSITE" id="PS00131">
    <property type="entry name" value="CARBOXYPEPT_SER_SER"/>
    <property type="match status" value="1"/>
</dbReference>
<dbReference type="WBParaSite" id="ASIM_0000104501-mRNA-1">
    <property type="protein sequence ID" value="ASIM_0000104501-mRNA-1"/>
    <property type="gene ID" value="ASIM_0000104501"/>
</dbReference>
<comment type="similarity">
    <text evidence="1 2">Belongs to the peptidase S10 family.</text>
</comment>
<evidence type="ECO:0000313" key="3">
    <source>
        <dbReference type="WBParaSite" id="ASIM_0000104501-mRNA-1"/>
    </source>
</evidence>
<dbReference type="GO" id="GO:0006508">
    <property type="term" value="P:proteolysis"/>
    <property type="evidence" value="ECO:0007669"/>
    <property type="project" value="UniProtKB-KW"/>
</dbReference>
<dbReference type="PROSITE" id="PS00560">
    <property type="entry name" value="CARBOXYPEPT_SER_HIS"/>
    <property type="match status" value="1"/>
</dbReference>
<keyword evidence="2" id="KW-0378">Hydrolase</keyword>
<dbReference type="PRINTS" id="PR00724">
    <property type="entry name" value="CRBOXYPTASEC"/>
</dbReference>